<reference evidence="7 8" key="1">
    <citation type="journal article" date="2020" name="Biotechnol. Biofuels">
        <title>New insights from the biogas microbiome by comprehensive genome-resolved metagenomics of nearly 1600 species originating from multiple anaerobic digesters.</title>
        <authorList>
            <person name="Campanaro S."/>
            <person name="Treu L."/>
            <person name="Rodriguez-R L.M."/>
            <person name="Kovalovszki A."/>
            <person name="Ziels R.M."/>
            <person name="Maus I."/>
            <person name="Zhu X."/>
            <person name="Kougias P.G."/>
            <person name="Basile A."/>
            <person name="Luo G."/>
            <person name="Schluter A."/>
            <person name="Konstantinidis K.T."/>
            <person name="Angelidaki I."/>
        </authorList>
    </citation>
    <scope>NUCLEOTIDE SEQUENCE [LARGE SCALE GENOMIC DNA]</scope>
    <source>
        <strain evidence="7">AS06rmzACSIP_256</strain>
    </source>
</reference>
<proteinExistence type="predicted"/>
<evidence type="ECO:0000313" key="7">
    <source>
        <dbReference type="EMBL" id="NLF54824.1"/>
    </source>
</evidence>
<dbReference type="PANTHER" id="PTHR24421">
    <property type="entry name" value="NITRATE/NITRITE SENSOR PROTEIN NARX-RELATED"/>
    <property type="match status" value="1"/>
</dbReference>
<dbReference type="SMART" id="SM00387">
    <property type="entry name" value="HATPase_c"/>
    <property type="match status" value="1"/>
</dbReference>
<dbReference type="Gene3D" id="3.30.565.10">
    <property type="entry name" value="Histidine kinase-like ATPase, C-terminal domain"/>
    <property type="match status" value="1"/>
</dbReference>
<dbReference type="Pfam" id="PF02518">
    <property type="entry name" value="HATPase_c"/>
    <property type="match status" value="1"/>
</dbReference>
<feature type="domain" description="Histidine kinase" evidence="6">
    <location>
        <begin position="261"/>
        <end position="455"/>
    </location>
</feature>
<dbReference type="InterPro" id="IPR005467">
    <property type="entry name" value="His_kinase_dom"/>
</dbReference>
<keyword evidence="2 7" id="KW-0418">Kinase</keyword>
<dbReference type="GO" id="GO:0046983">
    <property type="term" value="F:protein dimerization activity"/>
    <property type="evidence" value="ECO:0007669"/>
    <property type="project" value="InterPro"/>
</dbReference>
<dbReference type="Pfam" id="PF07730">
    <property type="entry name" value="HisKA_3"/>
    <property type="match status" value="1"/>
</dbReference>
<evidence type="ECO:0000259" key="6">
    <source>
        <dbReference type="PROSITE" id="PS50109"/>
    </source>
</evidence>
<evidence type="ECO:0000256" key="5">
    <source>
        <dbReference type="SAM" id="Phobius"/>
    </source>
</evidence>
<keyword evidence="5" id="KW-1133">Transmembrane helix</keyword>
<dbReference type="InterPro" id="IPR011712">
    <property type="entry name" value="Sig_transdc_His_kin_sub3_dim/P"/>
</dbReference>
<dbReference type="AlphaFoldDB" id="A0A7X7R8N9"/>
<dbReference type="GO" id="GO:0000155">
    <property type="term" value="F:phosphorelay sensor kinase activity"/>
    <property type="evidence" value="ECO:0007669"/>
    <property type="project" value="InterPro"/>
</dbReference>
<sequence>MSPTPPPAAPTPSASQGFSWPLAMLLAGCGLILSLLVSVYWQAASSREALDDLQARSRHEDLLDAVYLPLLEAESSVRGYLLNHNPVYLGPYQESAQQARKALGALRSDLADQPAFRQRLLRLTDLVERKRAVLEEALVHGTRPEVHSASGGPGKQAMEEIRVLVGELRDDLASAHDRRVLDSFASFSRSRMMNIALCVAALGLLLVLFVSMRKQERMRRQLDEILQREKAELESEVAQRTAELSALASYLTNTREAEQARLARELHDELGALLTAAKLDTGWIARKLPPEVKAPLQDRFDRLQDTLNQGIAIKRRVVTDLRPPLLGELGLVDALNTYLDNNAGDLQIETELPADLPELRAPVALALFRIAQEALNNVHKHAHAHKVTLSLSIDGDDVVLRIEDDGRGFDASTRKFGSHGLAGMRHRVQMFAGRFTLRSAAGRGTVVEARVPTRAALAA</sequence>
<keyword evidence="5" id="KW-0812">Transmembrane</keyword>
<protein>
    <submittedName>
        <fullName evidence="7">Histidine kinase</fullName>
    </submittedName>
</protein>
<keyword evidence="4" id="KW-0175">Coiled coil</keyword>
<dbReference type="Pfam" id="PF05227">
    <property type="entry name" value="CHASE3"/>
    <property type="match status" value="1"/>
</dbReference>
<feature type="coiled-coil region" evidence="4">
    <location>
        <begin position="212"/>
        <end position="243"/>
    </location>
</feature>
<name>A0A7X7R8N9_9RHOO</name>
<dbReference type="SUPFAM" id="SSF55874">
    <property type="entry name" value="ATPase domain of HSP90 chaperone/DNA topoisomerase II/histidine kinase"/>
    <property type="match status" value="1"/>
</dbReference>
<dbReference type="PROSITE" id="PS50109">
    <property type="entry name" value="HIS_KIN"/>
    <property type="match status" value="1"/>
</dbReference>
<feature type="transmembrane region" description="Helical" evidence="5">
    <location>
        <begin position="20"/>
        <end position="41"/>
    </location>
</feature>
<keyword evidence="1" id="KW-0808">Transferase</keyword>
<dbReference type="InterPro" id="IPR050482">
    <property type="entry name" value="Sensor_HK_TwoCompSys"/>
</dbReference>
<dbReference type="GO" id="GO:0016020">
    <property type="term" value="C:membrane"/>
    <property type="evidence" value="ECO:0007669"/>
    <property type="project" value="InterPro"/>
</dbReference>
<dbReference type="CDD" id="cd19410">
    <property type="entry name" value="HK9-like_sensor"/>
    <property type="match status" value="1"/>
</dbReference>
<gene>
    <name evidence="7" type="ORF">GX576_10620</name>
</gene>
<evidence type="ECO:0000256" key="3">
    <source>
        <dbReference type="ARBA" id="ARBA00023012"/>
    </source>
</evidence>
<dbReference type="Proteomes" id="UP000536534">
    <property type="component" value="Unassembled WGS sequence"/>
</dbReference>
<evidence type="ECO:0000256" key="1">
    <source>
        <dbReference type="ARBA" id="ARBA00022679"/>
    </source>
</evidence>
<evidence type="ECO:0000256" key="2">
    <source>
        <dbReference type="ARBA" id="ARBA00022777"/>
    </source>
</evidence>
<dbReference type="InterPro" id="IPR007891">
    <property type="entry name" value="CHASE3"/>
</dbReference>
<dbReference type="InterPro" id="IPR003594">
    <property type="entry name" value="HATPase_dom"/>
</dbReference>
<accession>A0A7X7R8N9</accession>
<feature type="transmembrane region" description="Helical" evidence="5">
    <location>
        <begin position="192"/>
        <end position="212"/>
    </location>
</feature>
<keyword evidence="3" id="KW-0902">Two-component regulatory system</keyword>
<organism evidence="7 8">
    <name type="scientific">Thauera phenolivorans</name>
    <dbReference type="NCBI Taxonomy" id="1792543"/>
    <lineage>
        <taxon>Bacteria</taxon>
        <taxon>Pseudomonadati</taxon>
        <taxon>Pseudomonadota</taxon>
        <taxon>Betaproteobacteria</taxon>
        <taxon>Rhodocyclales</taxon>
        <taxon>Zoogloeaceae</taxon>
        <taxon>Thauera</taxon>
    </lineage>
</organism>
<evidence type="ECO:0000313" key="8">
    <source>
        <dbReference type="Proteomes" id="UP000536534"/>
    </source>
</evidence>
<dbReference type="CDD" id="cd16917">
    <property type="entry name" value="HATPase_UhpB-NarQ-NarX-like"/>
    <property type="match status" value="1"/>
</dbReference>
<dbReference type="InterPro" id="IPR036890">
    <property type="entry name" value="HATPase_C_sf"/>
</dbReference>
<dbReference type="Gene3D" id="1.20.5.1930">
    <property type="match status" value="1"/>
</dbReference>
<comment type="caution">
    <text evidence="7">The sequence shown here is derived from an EMBL/GenBank/DDBJ whole genome shotgun (WGS) entry which is preliminary data.</text>
</comment>
<dbReference type="EMBL" id="JAAYYV010000281">
    <property type="protein sequence ID" value="NLF54824.1"/>
    <property type="molecule type" value="Genomic_DNA"/>
</dbReference>
<evidence type="ECO:0000256" key="4">
    <source>
        <dbReference type="SAM" id="Coils"/>
    </source>
</evidence>
<keyword evidence="5" id="KW-0472">Membrane</keyword>